<comment type="caution">
    <text evidence="1">The sequence shown here is derived from an EMBL/GenBank/DDBJ whole genome shotgun (WGS) entry which is preliminary data.</text>
</comment>
<accession>A0ACC2NIZ2</accession>
<organism evidence="1 2">
    <name type="scientific">Eretmocerus hayati</name>
    <dbReference type="NCBI Taxonomy" id="131215"/>
    <lineage>
        <taxon>Eukaryota</taxon>
        <taxon>Metazoa</taxon>
        <taxon>Ecdysozoa</taxon>
        <taxon>Arthropoda</taxon>
        <taxon>Hexapoda</taxon>
        <taxon>Insecta</taxon>
        <taxon>Pterygota</taxon>
        <taxon>Neoptera</taxon>
        <taxon>Endopterygota</taxon>
        <taxon>Hymenoptera</taxon>
        <taxon>Apocrita</taxon>
        <taxon>Proctotrupomorpha</taxon>
        <taxon>Chalcidoidea</taxon>
        <taxon>Aphelinidae</taxon>
        <taxon>Aphelininae</taxon>
        <taxon>Eretmocerus</taxon>
    </lineage>
</organism>
<protein>
    <submittedName>
        <fullName evidence="1">Uncharacterized protein</fullName>
    </submittedName>
</protein>
<keyword evidence="2" id="KW-1185">Reference proteome</keyword>
<dbReference type="Proteomes" id="UP001239111">
    <property type="component" value="Chromosome 3"/>
</dbReference>
<dbReference type="EMBL" id="CM056743">
    <property type="protein sequence ID" value="KAJ8671153.1"/>
    <property type="molecule type" value="Genomic_DNA"/>
</dbReference>
<evidence type="ECO:0000313" key="1">
    <source>
        <dbReference type="EMBL" id="KAJ8671153.1"/>
    </source>
</evidence>
<sequence>MEAKQINLAQIGIVTSTSERMRHEWPLRGYGIWLIVVFVCAVARLGARDLAVSNFLGRPPLLQRFGAREYCFYSTSALGSSPTESIRHRTEFALIEWLYLPSLACSLNSKPGWAVLLGNAPAPRRRRGGSVKERGGQRGEAKEAFQGDLEINVTPNADPRLRSIIGQMGTYQYRTPESLNRPSP</sequence>
<proteinExistence type="predicted"/>
<reference evidence="1" key="1">
    <citation type="submission" date="2023-04" db="EMBL/GenBank/DDBJ databases">
        <title>A chromosome-level genome assembly of the parasitoid wasp Eretmocerus hayati.</title>
        <authorList>
            <person name="Zhong Y."/>
            <person name="Liu S."/>
            <person name="Liu Y."/>
        </authorList>
    </citation>
    <scope>NUCLEOTIDE SEQUENCE</scope>
    <source>
        <strain evidence="1">ZJU_SS_LIU_2023</strain>
    </source>
</reference>
<gene>
    <name evidence="1" type="ORF">QAD02_002412</name>
</gene>
<evidence type="ECO:0000313" key="2">
    <source>
        <dbReference type="Proteomes" id="UP001239111"/>
    </source>
</evidence>
<name>A0ACC2NIZ2_9HYME</name>